<dbReference type="AlphaFoldDB" id="A0A915J354"/>
<name>A0A915J354_ROMCU</name>
<evidence type="ECO:0000313" key="1">
    <source>
        <dbReference type="Proteomes" id="UP000887565"/>
    </source>
</evidence>
<dbReference type="WBParaSite" id="nRc.2.0.1.t20836-RA">
    <property type="protein sequence ID" value="nRc.2.0.1.t20836-RA"/>
    <property type="gene ID" value="nRc.2.0.1.g20836"/>
</dbReference>
<evidence type="ECO:0000313" key="2">
    <source>
        <dbReference type="WBParaSite" id="nRc.2.0.1.t20836-RA"/>
    </source>
</evidence>
<keyword evidence="1" id="KW-1185">Reference proteome</keyword>
<dbReference type="Proteomes" id="UP000887565">
    <property type="component" value="Unplaced"/>
</dbReference>
<reference evidence="2" key="1">
    <citation type="submission" date="2022-11" db="UniProtKB">
        <authorList>
            <consortium name="WormBaseParasite"/>
        </authorList>
    </citation>
    <scope>IDENTIFICATION</scope>
</reference>
<sequence length="166" mass="19785">MFNETKLLDQDTMDTVEDTISVVNTTDNWSGYFCHLTPMEIMYFQRYYKTQPLEIEAEIENPDPDHFFRDIPAEPQLDRRLLNIATQGLISKREYHVYFSAGTEADMPRWCLDYQPILADHPELIKMKENKKKEEEDVIRMKMMLKEIAQLLSAFHDHIIQIKRLK</sequence>
<proteinExistence type="predicted"/>
<protein>
    <submittedName>
        <fullName evidence="2">Uncharacterized protein</fullName>
    </submittedName>
</protein>
<organism evidence="1 2">
    <name type="scientific">Romanomermis culicivorax</name>
    <name type="common">Nematode worm</name>
    <dbReference type="NCBI Taxonomy" id="13658"/>
    <lineage>
        <taxon>Eukaryota</taxon>
        <taxon>Metazoa</taxon>
        <taxon>Ecdysozoa</taxon>
        <taxon>Nematoda</taxon>
        <taxon>Enoplea</taxon>
        <taxon>Dorylaimia</taxon>
        <taxon>Mermithida</taxon>
        <taxon>Mermithoidea</taxon>
        <taxon>Mermithidae</taxon>
        <taxon>Romanomermis</taxon>
    </lineage>
</organism>
<accession>A0A915J354</accession>